<reference evidence="3 4" key="1">
    <citation type="submission" date="2009-11" db="EMBL/GenBank/DDBJ databases">
        <title>Annotation of Allomyces macrogynus ATCC 38327.</title>
        <authorList>
            <consortium name="The Broad Institute Genome Sequencing Platform"/>
            <person name="Russ C."/>
            <person name="Cuomo C."/>
            <person name="Burger G."/>
            <person name="Gray M.W."/>
            <person name="Holland P.W.H."/>
            <person name="King N."/>
            <person name="Lang F.B.F."/>
            <person name="Roger A.J."/>
            <person name="Ruiz-Trillo I."/>
            <person name="Young S.K."/>
            <person name="Zeng Q."/>
            <person name="Gargeya S."/>
            <person name="Fitzgerald M."/>
            <person name="Haas B."/>
            <person name="Abouelleil A."/>
            <person name="Alvarado L."/>
            <person name="Arachchi H.M."/>
            <person name="Berlin A."/>
            <person name="Chapman S.B."/>
            <person name="Gearin G."/>
            <person name="Goldberg J."/>
            <person name="Griggs A."/>
            <person name="Gujja S."/>
            <person name="Hansen M."/>
            <person name="Heiman D."/>
            <person name="Howarth C."/>
            <person name="Larimer J."/>
            <person name="Lui A."/>
            <person name="MacDonald P.J.P."/>
            <person name="McCowen C."/>
            <person name="Montmayeur A."/>
            <person name="Murphy C."/>
            <person name="Neiman D."/>
            <person name="Pearson M."/>
            <person name="Priest M."/>
            <person name="Roberts A."/>
            <person name="Saif S."/>
            <person name="Shea T."/>
            <person name="Sisk P."/>
            <person name="Stolte C."/>
            <person name="Sykes S."/>
            <person name="Wortman J."/>
            <person name="Nusbaum C."/>
            <person name="Birren B."/>
        </authorList>
    </citation>
    <scope>NUCLEOTIDE SEQUENCE [LARGE SCALE GENOMIC DNA]</scope>
    <source>
        <strain evidence="3 4">ATCC 38327</strain>
    </source>
</reference>
<evidence type="ECO:0000313" key="4">
    <source>
        <dbReference type="Proteomes" id="UP000054350"/>
    </source>
</evidence>
<sequence>MCLWCNVAFLVVSNAVNMFLTHPDEAKKQDPVVVEQAANADPENGEDEELVAENKTDPAGQS</sequence>
<dbReference type="Proteomes" id="UP000054350">
    <property type="component" value="Unassembled WGS sequence"/>
</dbReference>
<feature type="signal peptide" evidence="2">
    <location>
        <begin position="1"/>
        <end position="15"/>
    </location>
</feature>
<dbReference type="VEuPathDB" id="FungiDB:AMAG_18303"/>
<name>A0A0L0S8N6_ALLM3</name>
<keyword evidence="2" id="KW-0732">Signal</keyword>
<protein>
    <submittedName>
        <fullName evidence="3">Uncharacterized protein</fullName>
    </submittedName>
</protein>
<proteinExistence type="predicted"/>
<feature type="region of interest" description="Disordered" evidence="1">
    <location>
        <begin position="36"/>
        <end position="62"/>
    </location>
</feature>
<evidence type="ECO:0000256" key="2">
    <source>
        <dbReference type="SAM" id="SignalP"/>
    </source>
</evidence>
<keyword evidence="4" id="KW-1185">Reference proteome</keyword>
<organism evidence="3 4">
    <name type="scientific">Allomyces macrogynus (strain ATCC 38327)</name>
    <name type="common">Allomyces javanicus var. macrogynus</name>
    <dbReference type="NCBI Taxonomy" id="578462"/>
    <lineage>
        <taxon>Eukaryota</taxon>
        <taxon>Fungi</taxon>
        <taxon>Fungi incertae sedis</taxon>
        <taxon>Blastocladiomycota</taxon>
        <taxon>Blastocladiomycetes</taxon>
        <taxon>Blastocladiales</taxon>
        <taxon>Blastocladiaceae</taxon>
        <taxon>Allomyces</taxon>
    </lineage>
</organism>
<gene>
    <name evidence="3" type="ORF">AMAG_18303</name>
</gene>
<accession>A0A0L0S8N6</accession>
<dbReference type="EMBL" id="GG745333">
    <property type="protein sequence ID" value="KNE58786.1"/>
    <property type="molecule type" value="Genomic_DNA"/>
</dbReference>
<evidence type="ECO:0000256" key="1">
    <source>
        <dbReference type="SAM" id="MobiDB-lite"/>
    </source>
</evidence>
<evidence type="ECO:0000313" key="3">
    <source>
        <dbReference type="EMBL" id="KNE58786.1"/>
    </source>
</evidence>
<feature type="chain" id="PRO_5012068198" evidence="2">
    <location>
        <begin position="16"/>
        <end position="62"/>
    </location>
</feature>
<reference evidence="4" key="2">
    <citation type="submission" date="2009-11" db="EMBL/GenBank/DDBJ databases">
        <title>The Genome Sequence of Allomyces macrogynus strain ATCC 38327.</title>
        <authorList>
            <consortium name="The Broad Institute Genome Sequencing Platform"/>
            <person name="Russ C."/>
            <person name="Cuomo C."/>
            <person name="Shea T."/>
            <person name="Young S.K."/>
            <person name="Zeng Q."/>
            <person name="Koehrsen M."/>
            <person name="Haas B."/>
            <person name="Borodovsky M."/>
            <person name="Guigo R."/>
            <person name="Alvarado L."/>
            <person name="Berlin A."/>
            <person name="Borenstein D."/>
            <person name="Chen Z."/>
            <person name="Engels R."/>
            <person name="Freedman E."/>
            <person name="Gellesch M."/>
            <person name="Goldberg J."/>
            <person name="Griggs A."/>
            <person name="Gujja S."/>
            <person name="Heiman D."/>
            <person name="Hepburn T."/>
            <person name="Howarth C."/>
            <person name="Jen D."/>
            <person name="Larson L."/>
            <person name="Lewis B."/>
            <person name="Mehta T."/>
            <person name="Park D."/>
            <person name="Pearson M."/>
            <person name="Roberts A."/>
            <person name="Saif S."/>
            <person name="Shenoy N."/>
            <person name="Sisk P."/>
            <person name="Stolte C."/>
            <person name="Sykes S."/>
            <person name="Walk T."/>
            <person name="White J."/>
            <person name="Yandava C."/>
            <person name="Burger G."/>
            <person name="Gray M.W."/>
            <person name="Holland P.W.H."/>
            <person name="King N."/>
            <person name="Lang F.B.F."/>
            <person name="Roger A.J."/>
            <person name="Ruiz-Trillo I."/>
            <person name="Lander E."/>
            <person name="Nusbaum C."/>
        </authorList>
    </citation>
    <scope>NUCLEOTIDE SEQUENCE [LARGE SCALE GENOMIC DNA]</scope>
    <source>
        <strain evidence="4">ATCC 38327</strain>
    </source>
</reference>
<dbReference type="AlphaFoldDB" id="A0A0L0S8N6"/>